<proteinExistence type="inferred from homology"/>
<dbReference type="CDD" id="cd00405">
    <property type="entry name" value="PRAI"/>
    <property type="match status" value="1"/>
</dbReference>
<dbReference type="HAMAP" id="MF_00135">
    <property type="entry name" value="PRAI"/>
    <property type="match status" value="1"/>
</dbReference>
<feature type="domain" description="N-(5'phosphoribosyl) anthranilate isomerase (PRAI)" evidence="10">
    <location>
        <begin position="7"/>
        <end position="206"/>
    </location>
</feature>
<evidence type="ECO:0000259" key="10">
    <source>
        <dbReference type="Pfam" id="PF00697"/>
    </source>
</evidence>
<comment type="caution">
    <text evidence="12">The sequence shown here is derived from an EMBL/GenBank/DDBJ whole genome shotgun (WGS) entry which is preliminary data.</text>
</comment>
<comment type="catalytic activity">
    <reaction evidence="1 9">
        <text>N-(5-phospho-beta-D-ribosyl)anthranilate = 1-(2-carboxyphenylamino)-1-deoxy-D-ribulose 5-phosphate</text>
        <dbReference type="Rhea" id="RHEA:21540"/>
        <dbReference type="ChEBI" id="CHEBI:18277"/>
        <dbReference type="ChEBI" id="CHEBI:58613"/>
        <dbReference type="EC" id="5.3.1.24"/>
    </reaction>
</comment>
<evidence type="ECO:0000256" key="2">
    <source>
        <dbReference type="ARBA" id="ARBA00004664"/>
    </source>
</evidence>
<evidence type="ECO:0000313" key="11">
    <source>
        <dbReference type="EMBL" id="MBB3185840.1"/>
    </source>
</evidence>
<keyword evidence="7 9" id="KW-0057">Aromatic amino acid biosynthesis</keyword>
<dbReference type="AlphaFoldDB" id="A0A7W5DS65"/>
<dbReference type="EMBL" id="JACHYB010000001">
    <property type="protein sequence ID" value="MBB3185840.1"/>
    <property type="molecule type" value="Genomic_DNA"/>
</dbReference>
<evidence type="ECO:0000256" key="9">
    <source>
        <dbReference type="HAMAP-Rule" id="MF_00135"/>
    </source>
</evidence>
<evidence type="ECO:0000256" key="3">
    <source>
        <dbReference type="ARBA" id="ARBA00012572"/>
    </source>
</evidence>
<accession>A0A7W5DS65</accession>
<organism evidence="12 13">
    <name type="scientific">Microbacter margulisiae</name>
    <dbReference type="NCBI Taxonomy" id="1350067"/>
    <lineage>
        <taxon>Bacteria</taxon>
        <taxon>Pseudomonadati</taxon>
        <taxon>Bacteroidota</taxon>
        <taxon>Bacteroidia</taxon>
        <taxon>Bacteroidales</taxon>
        <taxon>Porphyromonadaceae</taxon>
        <taxon>Microbacter</taxon>
    </lineage>
</organism>
<dbReference type="EC" id="5.3.1.24" evidence="3 9"/>
<dbReference type="PANTHER" id="PTHR42894:SF1">
    <property type="entry name" value="N-(5'-PHOSPHORIBOSYL)ANTHRANILATE ISOMERASE"/>
    <property type="match status" value="1"/>
</dbReference>
<dbReference type="Proteomes" id="UP000544222">
    <property type="component" value="Unassembled WGS sequence"/>
</dbReference>
<evidence type="ECO:0000256" key="1">
    <source>
        <dbReference type="ARBA" id="ARBA00001164"/>
    </source>
</evidence>
<dbReference type="InterPro" id="IPR001240">
    <property type="entry name" value="PRAI_dom"/>
</dbReference>
<evidence type="ECO:0000313" key="13">
    <source>
        <dbReference type="Proteomes" id="UP000544222"/>
    </source>
</evidence>
<reference evidence="12 13" key="1">
    <citation type="submission" date="2020-08" db="EMBL/GenBank/DDBJ databases">
        <title>Genomic Encyclopedia of Type Strains, Phase IV (KMG-IV): sequencing the most valuable type-strain genomes for metagenomic binning, comparative biology and taxonomic classification.</title>
        <authorList>
            <person name="Goeker M."/>
        </authorList>
    </citation>
    <scope>NUCLEOTIDE SEQUENCE [LARGE SCALE GENOMIC DNA]</scope>
    <source>
        <strain evidence="12 13">DSM 27471</strain>
    </source>
</reference>
<sequence length="210" mass="23674">MKSTLKIKICGMKHPENIFSVAALKPDFMGFIFYSKSSRFIGKLDPEYIANLPASVCPVGVFVDEDQETVLTMALKYHLKAVQLHGNESPVMCHFLQDKGLQVIKALSIAKKNDIQTAKAYDTHCNYLLFDSKTPLYGGSGLQYDWHILHEYDGATPFFLSGGIGLDDILRIQSFRHPELYGIDVNSRFEIFPGLKNIDALTVFMNELNF</sequence>
<keyword evidence="6 9" id="KW-0822">Tryptophan biosynthesis</keyword>
<dbReference type="InterPro" id="IPR011060">
    <property type="entry name" value="RibuloseP-bd_barrel"/>
</dbReference>
<dbReference type="UniPathway" id="UPA00035">
    <property type="reaction ID" value="UER00042"/>
</dbReference>
<protein>
    <recommendedName>
        <fullName evidence="4 9">N-(5'-phosphoribosyl)anthranilate isomerase</fullName>
        <shortName evidence="9">PRAI</shortName>
        <ecNumber evidence="3 9">5.3.1.24</ecNumber>
    </recommendedName>
</protein>
<gene>
    <name evidence="9" type="primary">trpF</name>
    <name evidence="11" type="ORF">FHX64_000003</name>
    <name evidence="12" type="ORF">FHX64_001946</name>
</gene>
<evidence type="ECO:0000256" key="8">
    <source>
        <dbReference type="ARBA" id="ARBA00023235"/>
    </source>
</evidence>
<dbReference type="Gene3D" id="3.20.20.70">
    <property type="entry name" value="Aldolase class I"/>
    <property type="match status" value="1"/>
</dbReference>
<dbReference type="InterPro" id="IPR013785">
    <property type="entry name" value="Aldolase_TIM"/>
</dbReference>
<dbReference type="PANTHER" id="PTHR42894">
    <property type="entry name" value="N-(5'-PHOSPHORIBOSYL)ANTHRANILATE ISOMERASE"/>
    <property type="match status" value="1"/>
</dbReference>
<evidence type="ECO:0000256" key="5">
    <source>
        <dbReference type="ARBA" id="ARBA00022605"/>
    </source>
</evidence>
<comment type="pathway">
    <text evidence="2 9">Amino-acid biosynthesis; L-tryptophan biosynthesis; L-tryptophan from chorismate: step 3/5.</text>
</comment>
<name>A0A7W5DS65_9PORP</name>
<dbReference type="RefSeq" id="WP_183411795.1">
    <property type="nucleotide sequence ID" value="NZ_JACHYB010000001.1"/>
</dbReference>
<keyword evidence="5 9" id="KW-0028">Amino-acid biosynthesis</keyword>
<dbReference type="Pfam" id="PF00697">
    <property type="entry name" value="PRAI"/>
    <property type="match status" value="1"/>
</dbReference>
<evidence type="ECO:0000313" key="12">
    <source>
        <dbReference type="EMBL" id="MBB3187748.1"/>
    </source>
</evidence>
<dbReference type="GO" id="GO:0000162">
    <property type="term" value="P:L-tryptophan biosynthetic process"/>
    <property type="evidence" value="ECO:0007669"/>
    <property type="project" value="UniProtKB-UniRule"/>
</dbReference>
<keyword evidence="13" id="KW-1185">Reference proteome</keyword>
<dbReference type="SUPFAM" id="SSF51366">
    <property type="entry name" value="Ribulose-phoshate binding barrel"/>
    <property type="match status" value="1"/>
</dbReference>
<evidence type="ECO:0000256" key="6">
    <source>
        <dbReference type="ARBA" id="ARBA00022822"/>
    </source>
</evidence>
<dbReference type="InterPro" id="IPR044643">
    <property type="entry name" value="TrpF_fam"/>
</dbReference>
<evidence type="ECO:0000256" key="7">
    <source>
        <dbReference type="ARBA" id="ARBA00023141"/>
    </source>
</evidence>
<keyword evidence="8 9" id="KW-0413">Isomerase</keyword>
<dbReference type="EMBL" id="JACHYB010000002">
    <property type="protein sequence ID" value="MBB3187748.1"/>
    <property type="molecule type" value="Genomic_DNA"/>
</dbReference>
<evidence type="ECO:0000256" key="4">
    <source>
        <dbReference type="ARBA" id="ARBA00022272"/>
    </source>
</evidence>
<dbReference type="GO" id="GO:0004640">
    <property type="term" value="F:phosphoribosylanthranilate isomerase activity"/>
    <property type="evidence" value="ECO:0007669"/>
    <property type="project" value="UniProtKB-UniRule"/>
</dbReference>
<comment type="similarity">
    <text evidence="9">Belongs to the TrpF family.</text>
</comment>